<comment type="caution">
    <text evidence="1">The sequence shown here is derived from an EMBL/GenBank/DDBJ whole genome shotgun (WGS) entry which is preliminary data.</text>
</comment>
<keyword evidence="2" id="KW-1185">Reference proteome</keyword>
<protein>
    <submittedName>
        <fullName evidence="1">Uncharacterized protein</fullName>
    </submittedName>
</protein>
<reference evidence="1 2" key="1">
    <citation type="submission" date="2024-02" db="EMBL/GenBank/DDBJ databases">
        <authorList>
            <person name="Chen Y."/>
            <person name="Shah S."/>
            <person name="Dougan E. K."/>
            <person name="Thang M."/>
            <person name="Chan C."/>
        </authorList>
    </citation>
    <scope>NUCLEOTIDE SEQUENCE [LARGE SCALE GENOMIC DNA]</scope>
</reference>
<name>A0ABP0QT14_9DINO</name>
<proteinExistence type="predicted"/>
<organism evidence="1 2">
    <name type="scientific">Durusdinium trenchii</name>
    <dbReference type="NCBI Taxonomy" id="1381693"/>
    <lineage>
        <taxon>Eukaryota</taxon>
        <taxon>Sar</taxon>
        <taxon>Alveolata</taxon>
        <taxon>Dinophyceae</taxon>
        <taxon>Suessiales</taxon>
        <taxon>Symbiodiniaceae</taxon>
        <taxon>Durusdinium</taxon>
    </lineage>
</organism>
<sequence>MRQLRKLLDSKVVVRSLLSRSPLDLCTITRSPVSHLDFRPLVRIWIRNRWKSNVCRPEPGEQSSACQFWKMFDEELSNSPGSNLDDYHLDWKDVVFEPPVLEESCTNRCRSSVESRKTNSQGFEPSFDEEPCRETDGLFVEEGLRSEGCNSSLSWVSQPSPPCRACAPAMTRWRALSPGSEPQIRPSLC</sequence>
<gene>
    <name evidence="1" type="ORF">CCMP2556_LOCUS43317</name>
</gene>
<dbReference type="Proteomes" id="UP001642484">
    <property type="component" value="Unassembled WGS sequence"/>
</dbReference>
<dbReference type="EMBL" id="CAXAMN010024806">
    <property type="protein sequence ID" value="CAK9090101.1"/>
    <property type="molecule type" value="Genomic_DNA"/>
</dbReference>
<accession>A0ABP0QT14</accession>
<evidence type="ECO:0000313" key="1">
    <source>
        <dbReference type="EMBL" id="CAK9090101.1"/>
    </source>
</evidence>
<evidence type="ECO:0000313" key="2">
    <source>
        <dbReference type="Proteomes" id="UP001642484"/>
    </source>
</evidence>